<protein>
    <submittedName>
        <fullName evidence="1">HEAT repeat-containing protein</fullName>
    </submittedName>
</protein>
<accession>A0A1G8TXG6</accession>
<organism evidence="1 2">
    <name type="scientific">Lentzea albidocapillata subsp. violacea</name>
    <dbReference type="NCBI Taxonomy" id="128104"/>
    <lineage>
        <taxon>Bacteria</taxon>
        <taxon>Bacillati</taxon>
        <taxon>Actinomycetota</taxon>
        <taxon>Actinomycetes</taxon>
        <taxon>Pseudonocardiales</taxon>
        <taxon>Pseudonocardiaceae</taxon>
        <taxon>Lentzea</taxon>
    </lineage>
</organism>
<dbReference type="SMART" id="SM00567">
    <property type="entry name" value="EZ_HEAT"/>
    <property type="match status" value="1"/>
</dbReference>
<dbReference type="InterPro" id="IPR016024">
    <property type="entry name" value="ARM-type_fold"/>
</dbReference>
<evidence type="ECO:0000313" key="2">
    <source>
        <dbReference type="Proteomes" id="UP000199682"/>
    </source>
</evidence>
<sequence length="416" mass="46111">MLLIGSERMTGMALESVDLGQVSGVEAQAPVWDHYLQGDPARLNSDFGEFLKRTAIRLDVRTDEQVAQEALNHRDPMIREQSLFQYVDRGLPGAVDLLTEAVKTDSVREVRWNALWALEKIGGPRALKALQGFVNDDDADVGEWARLFASELTTGLPAFDSRSWKQDPDRTFDETILLNIDVDVYVRLDDTGRHWGKISLAPQGLARSYGQAHACPNSATRDHQLVISKNLAGLHDDGTPHVENFLFRGVTNHASAGRGSFFFESRGLRPIFMSGQADNDSLGHRNEMVSAKRSGEWTTDPLMEIKGKPAIRYVRGAVQTWGYINFETMRGSSLEEILFPGNSILGTLDTPTGPLANAYITGTFKGKLVDWDGDGKIDVNSLDIYSTHEAEVDTNQDNIADEPGVQFCTRTGWMHS</sequence>
<evidence type="ECO:0000313" key="1">
    <source>
        <dbReference type="EMBL" id="SDJ46192.1"/>
    </source>
</evidence>
<reference evidence="2" key="1">
    <citation type="submission" date="2016-10" db="EMBL/GenBank/DDBJ databases">
        <authorList>
            <person name="Varghese N."/>
            <person name="Submissions S."/>
        </authorList>
    </citation>
    <scope>NUCLEOTIDE SEQUENCE [LARGE SCALE GENOMIC DNA]</scope>
    <source>
        <strain evidence="2">DSM 44796</strain>
    </source>
</reference>
<gene>
    <name evidence="1" type="ORF">SAMN04488074_102117</name>
</gene>
<dbReference type="Pfam" id="PF13646">
    <property type="entry name" value="HEAT_2"/>
    <property type="match status" value="1"/>
</dbReference>
<dbReference type="InterPro" id="IPR011989">
    <property type="entry name" value="ARM-like"/>
</dbReference>
<dbReference type="EMBL" id="FNET01000002">
    <property type="protein sequence ID" value="SDJ46192.1"/>
    <property type="molecule type" value="Genomic_DNA"/>
</dbReference>
<dbReference type="InterPro" id="IPR004155">
    <property type="entry name" value="PBS_lyase_HEAT"/>
</dbReference>
<proteinExistence type="predicted"/>
<dbReference type="Gene3D" id="1.25.10.10">
    <property type="entry name" value="Leucine-rich Repeat Variant"/>
    <property type="match status" value="1"/>
</dbReference>
<name>A0A1G8TXG6_9PSEU</name>
<dbReference type="AlphaFoldDB" id="A0A1G8TXG6"/>
<dbReference type="Proteomes" id="UP000199682">
    <property type="component" value="Unassembled WGS sequence"/>
</dbReference>
<dbReference type="SUPFAM" id="SSF48371">
    <property type="entry name" value="ARM repeat"/>
    <property type="match status" value="1"/>
</dbReference>